<keyword evidence="1" id="KW-0472">Membrane</keyword>
<proteinExistence type="predicted"/>
<evidence type="ECO:0000313" key="2">
    <source>
        <dbReference type="EMBL" id="OBY30519.1"/>
    </source>
</evidence>
<keyword evidence="1" id="KW-1133">Transmembrane helix</keyword>
<dbReference type="AlphaFoldDB" id="A0A1B8SCR0"/>
<dbReference type="EMBL" id="LFOE01000030">
    <property type="protein sequence ID" value="OBY30519.1"/>
    <property type="molecule type" value="Genomic_DNA"/>
</dbReference>
<gene>
    <name evidence="2" type="ORF">ACT18_17435</name>
</gene>
<keyword evidence="1" id="KW-0812">Transmembrane</keyword>
<dbReference type="Proteomes" id="UP000092668">
    <property type="component" value="Unassembled WGS sequence"/>
</dbReference>
<name>A0A1B8SCR0_9MYCO</name>
<accession>A0A1B8SCR0</accession>
<evidence type="ECO:0000256" key="1">
    <source>
        <dbReference type="SAM" id="Phobius"/>
    </source>
</evidence>
<dbReference type="STRING" id="354243.BST28_18505"/>
<evidence type="ECO:0000313" key="3">
    <source>
        <dbReference type="Proteomes" id="UP000092668"/>
    </source>
</evidence>
<protein>
    <recommendedName>
        <fullName evidence="4">PE-PGRS family protein</fullName>
    </recommendedName>
</protein>
<dbReference type="OrthoDB" id="4761540at2"/>
<dbReference type="PATRIC" id="fig|354243.3.peg.3607"/>
<feature type="transmembrane region" description="Helical" evidence="1">
    <location>
        <begin position="20"/>
        <end position="42"/>
    </location>
</feature>
<keyword evidence="3" id="KW-1185">Reference proteome</keyword>
<evidence type="ECO:0008006" key="4">
    <source>
        <dbReference type="Google" id="ProtNLM"/>
    </source>
</evidence>
<organism evidence="2 3">
    <name type="scientific">Mycolicibacter kumamotonensis</name>
    <dbReference type="NCBI Taxonomy" id="354243"/>
    <lineage>
        <taxon>Bacteria</taxon>
        <taxon>Bacillati</taxon>
        <taxon>Actinomycetota</taxon>
        <taxon>Actinomycetes</taxon>
        <taxon>Mycobacteriales</taxon>
        <taxon>Mycobacteriaceae</taxon>
        <taxon>Mycolicibacter</taxon>
    </lineage>
</organism>
<sequence length="338" mass="35758">MDFVLHPDTTSRGTDRAPRIAAAGIALVGAGLIAVHPVAPVLQDFRHQAVQLTSWESLFEKTNESIAALMANSNVNALLEQYASNQSDYSQLIIGMENVPLDHREGMEPRFVTSGLAGVNKAIDLMVNGDGGQAIVDGEHLRYPGLEELSNQVSESLQNGDIFGAFNHVNIWLLYGLEDLGKALGPVLSIPALEAMNQSSLLNEFIGPLDGWAFIKHTSDALMAPTIGAVYQLAENIGAASGGDLGALFNLPADVLNSYLNGYVVPETGEVFTGLLTEGGIVDLMTNEWAARAAEAITVGTAHLPVNAVDLPDPGVAGSDLFDADFLSGLFDGSFWGI</sequence>
<comment type="caution">
    <text evidence="2">The sequence shown here is derived from an EMBL/GenBank/DDBJ whole genome shotgun (WGS) entry which is preliminary data.</text>
</comment>
<reference evidence="2 3" key="1">
    <citation type="submission" date="2015-06" db="EMBL/GenBank/DDBJ databases">
        <title>Genome sequence of Mycobacterium kumamotonense strain Roo.</title>
        <authorList>
            <person name="Greninger A.L."/>
            <person name="Cunningham G."/>
            <person name="Miller S."/>
        </authorList>
    </citation>
    <scope>NUCLEOTIDE SEQUENCE [LARGE SCALE GENOMIC DNA]</scope>
    <source>
        <strain evidence="2 3">Roo</strain>
    </source>
</reference>
<dbReference type="RefSeq" id="WP_065288976.1">
    <property type="nucleotide sequence ID" value="NZ_LFOE01000030.1"/>
</dbReference>